<evidence type="ECO:0000256" key="8">
    <source>
        <dbReference type="ARBA" id="ARBA00022989"/>
    </source>
</evidence>
<dbReference type="GO" id="GO:0008483">
    <property type="term" value="F:transaminase activity"/>
    <property type="evidence" value="ECO:0007669"/>
    <property type="project" value="UniProtKB-KW"/>
</dbReference>
<keyword evidence="8 10" id="KW-1133">Transmembrane helix</keyword>
<keyword evidence="11" id="KW-0032">Aminotransferase</keyword>
<comment type="function">
    <text evidence="1">Required for nicotinamide riboside transport across the inner membrane.</text>
</comment>
<dbReference type="GO" id="GO:0005886">
    <property type="term" value="C:plasma membrane"/>
    <property type="evidence" value="ECO:0007669"/>
    <property type="project" value="UniProtKB-SubCell"/>
</dbReference>
<evidence type="ECO:0000256" key="4">
    <source>
        <dbReference type="ARBA" id="ARBA00017522"/>
    </source>
</evidence>
<keyword evidence="9 10" id="KW-0472">Membrane</keyword>
<evidence type="ECO:0000256" key="10">
    <source>
        <dbReference type="SAM" id="Phobius"/>
    </source>
</evidence>
<dbReference type="NCBIfam" id="TIGR01528">
    <property type="entry name" value="NMN_trans_PnuC"/>
    <property type="match status" value="1"/>
</dbReference>
<dbReference type="AlphaFoldDB" id="A0A269Y2L8"/>
<gene>
    <name evidence="11" type="ORF">B8X00_03065</name>
</gene>
<comment type="subcellular location">
    <subcellularLocation>
        <location evidence="2">Cell membrane</location>
        <topology evidence="2">Multi-pass membrane protein</topology>
    </subcellularLocation>
</comment>
<name>A0A269Y2L8_9PROT</name>
<dbReference type="GO" id="GO:0034257">
    <property type="term" value="F:nicotinamide riboside transmembrane transporter activity"/>
    <property type="evidence" value="ECO:0007669"/>
    <property type="project" value="InterPro"/>
</dbReference>
<keyword evidence="5" id="KW-0813">Transport</keyword>
<sequence>MTTLEWAAALASALGVWLTGQRMVVCWPVLVVASALYGVVFVRAALYADAALQGVFIGLSLYGWVQWLRGARAEGQVRVLRSPTARRLWGHVGGTGLAGLGLALVLRHWTDDPTPMGDALLSAYSILAQFWGARRYRLSWVLWMVVDVFYTVLFMERGLWVTAALYAGFVVLALRGWQKWGQAQ</sequence>
<feature type="transmembrane region" description="Helical" evidence="10">
    <location>
        <begin position="50"/>
        <end position="68"/>
    </location>
</feature>
<feature type="transmembrane region" description="Helical" evidence="10">
    <location>
        <begin position="88"/>
        <end position="109"/>
    </location>
</feature>
<keyword evidence="6" id="KW-1003">Cell membrane</keyword>
<evidence type="ECO:0000256" key="6">
    <source>
        <dbReference type="ARBA" id="ARBA00022475"/>
    </source>
</evidence>
<reference evidence="11 12" key="1">
    <citation type="submission" date="2017-04" db="EMBL/GenBank/DDBJ databases">
        <title>Kefir bacterial isolates.</title>
        <authorList>
            <person name="Kim Y."/>
            <person name="Blasche S."/>
            <person name="Patil K.R."/>
        </authorList>
    </citation>
    <scope>NUCLEOTIDE SEQUENCE [LARGE SCALE GENOMIC DNA]</scope>
    <source>
        <strain evidence="11 12">KR</strain>
    </source>
</reference>
<proteinExistence type="inferred from homology"/>
<keyword evidence="11" id="KW-0808">Transferase</keyword>
<evidence type="ECO:0000313" key="12">
    <source>
        <dbReference type="Proteomes" id="UP000216151"/>
    </source>
</evidence>
<dbReference type="Pfam" id="PF04973">
    <property type="entry name" value="NMN_transporter"/>
    <property type="match status" value="1"/>
</dbReference>
<feature type="transmembrane region" description="Helical" evidence="10">
    <location>
        <begin position="160"/>
        <end position="177"/>
    </location>
</feature>
<dbReference type="InterPro" id="IPR006419">
    <property type="entry name" value="NMN_transpt_PnuC"/>
</dbReference>
<dbReference type="EMBL" id="NCXK01000001">
    <property type="protein sequence ID" value="PAK79670.1"/>
    <property type="molecule type" value="Genomic_DNA"/>
</dbReference>
<dbReference type="Proteomes" id="UP000216151">
    <property type="component" value="Unassembled WGS sequence"/>
</dbReference>
<keyword evidence="7 10" id="KW-0812">Transmembrane</keyword>
<evidence type="ECO:0000313" key="11">
    <source>
        <dbReference type="EMBL" id="PAK79670.1"/>
    </source>
</evidence>
<protein>
    <recommendedName>
        <fullName evidence="4">Nicotinamide riboside transporter PnuC</fullName>
    </recommendedName>
</protein>
<evidence type="ECO:0000256" key="7">
    <source>
        <dbReference type="ARBA" id="ARBA00022692"/>
    </source>
</evidence>
<evidence type="ECO:0000256" key="3">
    <source>
        <dbReference type="ARBA" id="ARBA00006669"/>
    </source>
</evidence>
<organism evidence="11 12">
    <name type="scientific">Acetobacter fabarum</name>
    <dbReference type="NCBI Taxonomy" id="483199"/>
    <lineage>
        <taxon>Bacteria</taxon>
        <taxon>Pseudomonadati</taxon>
        <taxon>Pseudomonadota</taxon>
        <taxon>Alphaproteobacteria</taxon>
        <taxon>Acetobacterales</taxon>
        <taxon>Acetobacteraceae</taxon>
        <taxon>Acetobacter</taxon>
    </lineage>
</organism>
<comment type="caution">
    <text evidence="11">The sequence shown here is derived from an EMBL/GenBank/DDBJ whole genome shotgun (WGS) entry which is preliminary data.</text>
</comment>
<evidence type="ECO:0000256" key="9">
    <source>
        <dbReference type="ARBA" id="ARBA00023136"/>
    </source>
</evidence>
<dbReference type="PANTHER" id="PTHR36122:SF2">
    <property type="entry name" value="NICOTINAMIDE RIBOSIDE TRANSPORTER PNUC"/>
    <property type="match status" value="1"/>
</dbReference>
<keyword evidence="12" id="KW-1185">Reference proteome</keyword>
<accession>A0A269Y2L8</accession>
<dbReference type="PANTHER" id="PTHR36122">
    <property type="entry name" value="NICOTINAMIDE RIBOSIDE TRANSPORTER PNUC"/>
    <property type="match status" value="1"/>
</dbReference>
<evidence type="ECO:0000256" key="5">
    <source>
        <dbReference type="ARBA" id="ARBA00022448"/>
    </source>
</evidence>
<evidence type="ECO:0000256" key="1">
    <source>
        <dbReference type="ARBA" id="ARBA00002672"/>
    </source>
</evidence>
<comment type="similarity">
    <text evidence="3">Belongs to the nicotinamide ribonucleoside (NR) uptake permease (TC 4.B.1) family.</text>
</comment>
<evidence type="ECO:0000256" key="2">
    <source>
        <dbReference type="ARBA" id="ARBA00004651"/>
    </source>
</evidence>
<dbReference type="OrthoDB" id="9791248at2"/>
<dbReference type="RefSeq" id="WP_095349134.1">
    <property type="nucleotide sequence ID" value="NZ_JBDNMF010000075.1"/>
</dbReference>